<dbReference type="InterPro" id="IPR027417">
    <property type="entry name" value="P-loop_NTPase"/>
</dbReference>
<evidence type="ECO:0000256" key="3">
    <source>
        <dbReference type="ARBA" id="ARBA00022840"/>
    </source>
</evidence>
<evidence type="ECO:0000256" key="9">
    <source>
        <dbReference type="SAM" id="Coils"/>
    </source>
</evidence>
<dbReference type="InterPro" id="IPR019821">
    <property type="entry name" value="Kinesin_motor_CS"/>
</dbReference>
<dbReference type="PROSITE" id="PS50067">
    <property type="entry name" value="KINESIN_MOTOR_2"/>
    <property type="match status" value="1"/>
</dbReference>
<keyword evidence="2 7" id="KW-0547">Nucleotide-binding</keyword>
<keyword evidence="12" id="KW-1185">Reference proteome</keyword>
<feature type="coiled-coil region" evidence="9">
    <location>
        <begin position="504"/>
        <end position="584"/>
    </location>
</feature>
<accession>A0A9J6CP66</accession>
<comment type="similarity">
    <text evidence="7 8">Belongs to the TRAFAC class myosin-kinesin ATPase superfamily. Kinesin family.</text>
</comment>
<dbReference type="GO" id="GO:0005524">
    <property type="term" value="F:ATP binding"/>
    <property type="evidence" value="ECO:0007669"/>
    <property type="project" value="UniProtKB-UniRule"/>
</dbReference>
<dbReference type="InterPro" id="IPR001752">
    <property type="entry name" value="Kinesin_motor_dom"/>
</dbReference>
<comment type="subcellular location">
    <subcellularLocation>
        <location evidence="1">Cytoplasm</location>
        <location evidence="1">Cytoskeleton</location>
    </subcellularLocation>
</comment>
<keyword evidence="4 9" id="KW-0175">Coiled coil</keyword>
<dbReference type="GO" id="GO:0005874">
    <property type="term" value="C:microtubule"/>
    <property type="evidence" value="ECO:0007669"/>
    <property type="project" value="UniProtKB-KW"/>
</dbReference>
<evidence type="ECO:0000256" key="7">
    <source>
        <dbReference type="PROSITE-ProRule" id="PRU00283"/>
    </source>
</evidence>
<dbReference type="InterPro" id="IPR036961">
    <property type="entry name" value="Kinesin_motor_dom_sf"/>
</dbReference>
<keyword evidence="6" id="KW-0963">Cytoplasm</keyword>
<proteinExistence type="inferred from homology"/>
<dbReference type="GO" id="GO:0007018">
    <property type="term" value="P:microtubule-based movement"/>
    <property type="evidence" value="ECO:0007669"/>
    <property type="project" value="InterPro"/>
</dbReference>
<dbReference type="Gene3D" id="3.40.850.10">
    <property type="entry name" value="Kinesin motor domain"/>
    <property type="match status" value="1"/>
</dbReference>
<organism evidence="11 12">
    <name type="scientific">Polypedilum vanderplanki</name>
    <name type="common">Sleeping chironomid midge</name>
    <dbReference type="NCBI Taxonomy" id="319348"/>
    <lineage>
        <taxon>Eukaryota</taxon>
        <taxon>Metazoa</taxon>
        <taxon>Ecdysozoa</taxon>
        <taxon>Arthropoda</taxon>
        <taxon>Hexapoda</taxon>
        <taxon>Insecta</taxon>
        <taxon>Pterygota</taxon>
        <taxon>Neoptera</taxon>
        <taxon>Endopterygota</taxon>
        <taxon>Diptera</taxon>
        <taxon>Nematocera</taxon>
        <taxon>Chironomoidea</taxon>
        <taxon>Chironomidae</taxon>
        <taxon>Chironominae</taxon>
        <taxon>Polypedilum</taxon>
        <taxon>Polypedilum</taxon>
    </lineage>
</organism>
<dbReference type="PANTHER" id="PTHR47968:SF75">
    <property type="entry name" value="CENTROMERE-ASSOCIATED PROTEIN E"/>
    <property type="match status" value="1"/>
</dbReference>
<dbReference type="PRINTS" id="PR00380">
    <property type="entry name" value="KINESINHEAVY"/>
</dbReference>
<feature type="binding site" evidence="7">
    <location>
        <begin position="79"/>
        <end position="86"/>
    </location>
    <ligand>
        <name>ATP</name>
        <dbReference type="ChEBI" id="CHEBI:30616"/>
    </ligand>
</feature>
<dbReference type="OrthoDB" id="7741291at2759"/>
<dbReference type="GO" id="GO:0008017">
    <property type="term" value="F:microtubule binding"/>
    <property type="evidence" value="ECO:0007669"/>
    <property type="project" value="InterPro"/>
</dbReference>
<comment type="caution">
    <text evidence="11">The sequence shown here is derived from an EMBL/GenBank/DDBJ whole genome shotgun (WGS) entry which is preliminary data.</text>
</comment>
<keyword evidence="8" id="KW-0493">Microtubule</keyword>
<evidence type="ECO:0000313" key="12">
    <source>
        <dbReference type="Proteomes" id="UP001107558"/>
    </source>
</evidence>
<dbReference type="Pfam" id="PF00225">
    <property type="entry name" value="Kinesin"/>
    <property type="match status" value="1"/>
</dbReference>
<name>A0A9J6CP66_POLVA</name>
<reference evidence="11" key="1">
    <citation type="submission" date="2021-03" db="EMBL/GenBank/DDBJ databases">
        <title>Chromosome level genome of the anhydrobiotic midge Polypedilum vanderplanki.</title>
        <authorList>
            <person name="Yoshida Y."/>
            <person name="Kikawada T."/>
            <person name="Gusev O."/>
        </authorList>
    </citation>
    <scope>NUCLEOTIDE SEQUENCE</scope>
    <source>
        <strain evidence="11">NIAS01</strain>
        <tissue evidence="11">Whole body or cell culture</tissue>
    </source>
</reference>
<evidence type="ECO:0000256" key="5">
    <source>
        <dbReference type="ARBA" id="ARBA00023175"/>
    </source>
</evidence>
<dbReference type="InterPro" id="IPR027640">
    <property type="entry name" value="Kinesin-like_fam"/>
</dbReference>
<dbReference type="Proteomes" id="UP001107558">
    <property type="component" value="Chromosome 1"/>
</dbReference>
<evidence type="ECO:0000259" key="10">
    <source>
        <dbReference type="PROSITE" id="PS50067"/>
    </source>
</evidence>
<evidence type="ECO:0000313" key="11">
    <source>
        <dbReference type="EMBL" id="KAG5683427.1"/>
    </source>
</evidence>
<gene>
    <name evidence="11" type="ORF">PVAND_012708</name>
</gene>
<evidence type="ECO:0000256" key="8">
    <source>
        <dbReference type="RuleBase" id="RU000394"/>
    </source>
</evidence>
<dbReference type="SMART" id="SM00129">
    <property type="entry name" value="KISc"/>
    <property type="match status" value="1"/>
</dbReference>
<keyword evidence="6" id="KW-0206">Cytoskeleton</keyword>
<dbReference type="PANTHER" id="PTHR47968">
    <property type="entry name" value="CENTROMERE PROTEIN E"/>
    <property type="match status" value="1"/>
</dbReference>
<dbReference type="SUPFAM" id="SSF52540">
    <property type="entry name" value="P-loop containing nucleoside triphosphate hydrolases"/>
    <property type="match status" value="1"/>
</dbReference>
<keyword evidence="5 7" id="KW-0505">Motor protein</keyword>
<evidence type="ECO:0000256" key="4">
    <source>
        <dbReference type="ARBA" id="ARBA00023054"/>
    </source>
</evidence>
<feature type="coiled-coil region" evidence="9">
    <location>
        <begin position="643"/>
        <end position="715"/>
    </location>
</feature>
<dbReference type="AlphaFoldDB" id="A0A9J6CP66"/>
<sequence>MSNSSSIKVGLKFRPTNDNKNIQWNIQGNNVSSKNSKYNFSFENVFNESSTNQDVYKKLGQPIVKKCLDGYNGAILTYGQTNSGKSYTMFGSEDAKGVIELAIDDIFHEIDNCSDNKSFNLSLSFIEIYNEKIFDLLVEKKHELKIFESQGEAMTNQRQVAIKTKKEIHKILLNGNRNKHIASTAQNDQSSRSHTILSLNIESTNSLAEIKSSKLFLVDLAGSEKPDNAKASFNEGLHINKSLLALGKIIRQLTDKNVNVKNLRFRESVLTRLLSSCLGGNSHTSIICTANLLSLDETFYTICFARNAEKVKCRPVINSIIDDSKEVSILRCEVKRLQGELEIERTARRGKLFSVNTTYVIKEAKKRIRSELDETFTQQTPKVFIKSLTRDEKMIKSLQHELEKMKLENEQMKGESEKLKTDLSECNGKFKNIEIENAFLKSQIKREEQKKSKVLLKCKVLKEKLIGMKEKKLKENSGNSNSTMTDESSNYNEFIIGIAKKNEIDAKNIEIAKMQNELNVLKSQLEENNEIHKQTEEKIKSQLNSLLDAYQIIQRQLYENTKHIEQVTLERDNASNLVLALKENFKTSMCKTQEYYNILIKQKKEQEENFQQKTNVMKSEQLKDFLKMQEHYEKQFNALKICNHNQKLKIDQLEEKLNELNDSKKFINERKHEHEKIKFIKQHFEMKLCEKVKYYEKLLIEREKELVALKNLQNNNDNKCAAFGKLLITN</sequence>
<feature type="domain" description="Kinesin motor" evidence="10">
    <location>
        <begin position="6"/>
        <end position="311"/>
    </location>
</feature>
<keyword evidence="3 7" id="KW-0067">ATP-binding</keyword>
<evidence type="ECO:0000256" key="6">
    <source>
        <dbReference type="ARBA" id="ARBA00023212"/>
    </source>
</evidence>
<dbReference type="EMBL" id="JADBJN010000001">
    <property type="protein sequence ID" value="KAG5683427.1"/>
    <property type="molecule type" value="Genomic_DNA"/>
</dbReference>
<evidence type="ECO:0000256" key="1">
    <source>
        <dbReference type="ARBA" id="ARBA00004245"/>
    </source>
</evidence>
<dbReference type="GO" id="GO:0003777">
    <property type="term" value="F:microtubule motor activity"/>
    <property type="evidence" value="ECO:0007669"/>
    <property type="project" value="InterPro"/>
</dbReference>
<evidence type="ECO:0000256" key="2">
    <source>
        <dbReference type="ARBA" id="ARBA00022741"/>
    </source>
</evidence>
<dbReference type="PROSITE" id="PS00411">
    <property type="entry name" value="KINESIN_MOTOR_1"/>
    <property type="match status" value="1"/>
</dbReference>
<protein>
    <recommendedName>
        <fullName evidence="8">Kinesin-like protein</fullName>
    </recommendedName>
</protein>
<feature type="coiled-coil region" evidence="9">
    <location>
        <begin position="388"/>
        <end position="464"/>
    </location>
</feature>